<dbReference type="EMBL" id="PUIA01000037">
    <property type="protein sequence ID" value="PQO31032.1"/>
    <property type="molecule type" value="Genomic_DNA"/>
</dbReference>
<feature type="chain" id="PRO_5015528656" evidence="1">
    <location>
        <begin position="19"/>
        <end position="311"/>
    </location>
</feature>
<gene>
    <name evidence="2" type="ORF">C5Y96_11780</name>
</gene>
<evidence type="ECO:0000313" key="2">
    <source>
        <dbReference type="EMBL" id="PQO31032.1"/>
    </source>
</evidence>
<dbReference type="AlphaFoldDB" id="A0A2S8FFV1"/>
<dbReference type="Proteomes" id="UP000240009">
    <property type="component" value="Unassembled WGS sequence"/>
</dbReference>
<comment type="caution">
    <text evidence="2">The sequence shown here is derived from an EMBL/GenBank/DDBJ whole genome shotgun (WGS) entry which is preliminary data.</text>
</comment>
<proteinExistence type="predicted"/>
<organism evidence="2 3">
    <name type="scientific">Blastopirellula marina</name>
    <dbReference type="NCBI Taxonomy" id="124"/>
    <lineage>
        <taxon>Bacteria</taxon>
        <taxon>Pseudomonadati</taxon>
        <taxon>Planctomycetota</taxon>
        <taxon>Planctomycetia</taxon>
        <taxon>Pirellulales</taxon>
        <taxon>Pirellulaceae</taxon>
        <taxon>Blastopirellula</taxon>
    </lineage>
</organism>
<sequence length="311" mass="35092">MLLLTALLLFAFASHAAAQPPEARPSLAQLLAGVPVLSPEEQGIEQFSVSYEVINPEQGRLWGEVRWKRGAPPQLYVATDSQKIPVLLIADRQSMYFDLAGQRIVTLDQSAPHLQMRNKGHSVSYEFSIEPAAERLSRSDVLIDLTSFVQAKTDNQVLGQDANGNWRYQSTSPSGNSIQIVTFDRAVPHTVREIVISEIETGDIGLRIHDIRLNEQCNDKPWLRFPAVDEFPAGLSIVPVRRDRLNIGLQLAIGWNEMIDRLTLTHLAIDDKQRRVPPLSYSEEQWKGMERTKKQYGPQLRQLIGIRETPQ</sequence>
<feature type="signal peptide" evidence="1">
    <location>
        <begin position="1"/>
        <end position="18"/>
    </location>
</feature>
<accession>A0A2S8FFV1</accession>
<name>A0A2S8FFV1_9BACT</name>
<keyword evidence="1" id="KW-0732">Signal</keyword>
<evidence type="ECO:0000256" key="1">
    <source>
        <dbReference type="SAM" id="SignalP"/>
    </source>
</evidence>
<protein>
    <submittedName>
        <fullName evidence="2">Uncharacterized protein</fullName>
    </submittedName>
</protein>
<reference evidence="2 3" key="1">
    <citation type="submission" date="2018-02" db="EMBL/GenBank/DDBJ databases">
        <title>Comparative genomes isolates from brazilian mangrove.</title>
        <authorList>
            <person name="Araujo J.E."/>
            <person name="Taketani R.G."/>
            <person name="Silva M.C.P."/>
            <person name="Loureco M.V."/>
            <person name="Andreote F.D."/>
        </authorList>
    </citation>
    <scope>NUCLEOTIDE SEQUENCE [LARGE SCALE GENOMIC DNA]</scope>
    <source>
        <strain evidence="2 3">HEX-2 MGV</strain>
    </source>
</reference>
<evidence type="ECO:0000313" key="3">
    <source>
        <dbReference type="Proteomes" id="UP000240009"/>
    </source>
</evidence>